<gene>
    <name evidence="2" type="ORF">IO98_23330</name>
</gene>
<comment type="caution">
    <text evidence="2">The sequence shown here is derived from an EMBL/GenBank/DDBJ whole genome shotgun (WGS) entry which is preliminary data.</text>
</comment>
<dbReference type="InterPro" id="IPR002931">
    <property type="entry name" value="Transglutaminase-like"/>
</dbReference>
<name>A0A084JB88_9FIRM</name>
<dbReference type="PANTHER" id="PTHR35532:SF5">
    <property type="entry name" value="CARBOHYDRATE-BINDING DOMAIN-CONTAINING PROTEIN"/>
    <property type="match status" value="1"/>
</dbReference>
<reference evidence="2 3" key="1">
    <citation type="submission" date="2014-07" db="EMBL/GenBank/DDBJ databases">
        <title>Draft genome of Clostridium celerecrescens 152B isolated from sediments associated with methane hydrate from Krishna Godavari basin.</title>
        <authorList>
            <person name="Honkalas V.S."/>
            <person name="Dabir A.P."/>
            <person name="Arora P."/>
            <person name="Dhakephalkar P.K."/>
        </authorList>
    </citation>
    <scope>NUCLEOTIDE SEQUENCE [LARGE SCALE GENOMIC DNA]</scope>
    <source>
        <strain evidence="2 3">152B</strain>
    </source>
</reference>
<dbReference type="InterPro" id="IPR038765">
    <property type="entry name" value="Papain-like_cys_pep_sf"/>
</dbReference>
<protein>
    <submittedName>
        <fullName evidence="2">Transglutaminase</fullName>
    </submittedName>
</protein>
<evidence type="ECO:0000259" key="1">
    <source>
        <dbReference type="SMART" id="SM00460"/>
    </source>
</evidence>
<feature type="domain" description="Transglutaminase-like" evidence="1">
    <location>
        <begin position="152"/>
        <end position="211"/>
    </location>
</feature>
<dbReference type="STRING" id="29354.IO98_23330"/>
<dbReference type="SUPFAM" id="SSF54001">
    <property type="entry name" value="Cysteine proteinases"/>
    <property type="match status" value="1"/>
</dbReference>
<evidence type="ECO:0000313" key="2">
    <source>
        <dbReference type="EMBL" id="KEZ86222.1"/>
    </source>
</evidence>
<keyword evidence="3" id="KW-1185">Reference proteome</keyword>
<evidence type="ECO:0000313" key="3">
    <source>
        <dbReference type="Proteomes" id="UP000028525"/>
    </source>
</evidence>
<dbReference type="Gene3D" id="3.10.620.30">
    <property type="match status" value="1"/>
</dbReference>
<dbReference type="RefSeq" id="WP_038285056.1">
    <property type="nucleotide sequence ID" value="NZ_JPME01000047.1"/>
</dbReference>
<dbReference type="Gene3D" id="2.60.40.1120">
    <property type="entry name" value="Carboxypeptidase-like, regulatory domain"/>
    <property type="match status" value="1"/>
</dbReference>
<sequence length="865" mass="98927">MFSEHLQRYAQEKYELRLPLLGGLKAEIERAMEGCTPREQVLMKFLYGTMPLRDSGEYDFTVFLGFVRHSIMVYDQMEWCQEIPEDMFLHHILYYRVNTENIEDCRRFFYDKLIDRIKGLSVREAVLEINYWCAENGTYEASDNRTISPVTVYKSGKGRCGEESTFAVTAFRSVGIPARQVYTPRWAHCDDNHAWVEVFVEGKWHFLGACEPEEVLDKGWFTNASSRALLVHTRTFSDYSGDSETECLGKEDLLVYYNGTATYAMTKSYEIQVLDEDKNPAENVQVSFEILNMAEYCSVVNLYTDRNGKVALTVGLGDVHVRAMKEGLCCEAWISPEDGDGTVLVLKKEDEKTEKNVWVDVDVRAPKDYPVNPVTLTKEQKERNRKRIHEANQMRESRIAGYFNAEEASSYPDETEILRLSAGNFKEIYKFLSKDQNPDRKAVLNSLTVKDYKDARAEILESHLAGASPYRKKWEENGNLDIYEKYILCPRILLEEMTDYRGFIEEFFNEEEKEGFRKNPETIWKYVKQNIGFESKLDYKTICSTPAGSLKLLQSNPLSQKILFASICRTFGIPARINPVNLEAEVYEAGRFVSISGADELVKDRSEESGKLVLCGETDNLWTYYQTWTIGRLKDGQFATLDYTGVKFSGGVLKLDLEPGIYRLVTSVRLPSGNQNASEYVFELKKDEEKSVTMRLRAGSLEDMLVDNMLDDFEVTVKEENEKEKTVPASVLMEGKSNILAILSEGQEPTEHVLNEMLEQKDDLKSLDAQIIFLLQNDMSLQNRTLSKVLEAIPQIKVGYISFDDTVEPLARRMYVDPEKLPLLIVTDPGLKAVYGCSGYNVGSVNLMMKLLGLSRNKLQDNKSI</sequence>
<dbReference type="Proteomes" id="UP000028525">
    <property type="component" value="Unassembled WGS sequence"/>
</dbReference>
<dbReference type="EMBL" id="JPME01000047">
    <property type="protein sequence ID" value="KEZ86222.1"/>
    <property type="molecule type" value="Genomic_DNA"/>
</dbReference>
<organism evidence="2 3">
    <name type="scientific">Lacrimispora celerecrescens</name>
    <dbReference type="NCBI Taxonomy" id="29354"/>
    <lineage>
        <taxon>Bacteria</taxon>
        <taxon>Bacillati</taxon>
        <taxon>Bacillota</taxon>
        <taxon>Clostridia</taxon>
        <taxon>Lachnospirales</taxon>
        <taxon>Lachnospiraceae</taxon>
        <taxon>Lacrimispora</taxon>
    </lineage>
</organism>
<dbReference type="SMART" id="SM00460">
    <property type="entry name" value="TGc"/>
    <property type="match status" value="1"/>
</dbReference>
<dbReference type="OrthoDB" id="9787782at2"/>
<accession>A0A084JB88</accession>
<dbReference type="AlphaFoldDB" id="A0A084JB88"/>
<dbReference type="PANTHER" id="PTHR35532">
    <property type="entry name" value="SIMILAR TO POLYHYDROXYALKANOATE DEPOLYMERASE"/>
    <property type="match status" value="1"/>
</dbReference>
<dbReference type="Pfam" id="PF01841">
    <property type="entry name" value="Transglut_core"/>
    <property type="match status" value="1"/>
</dbReference>
<proteinExistence type="predicted"/>